<feature type="domain" description="TIR" evidence="1">
    <location>
        <begin position="2"/>
        <end position="148"/>
    </location>
</feature>
<dbReference type="Gramene" id="rna-AYBTSS11_LOCUS30932">
    <property type="protein sequence ID" value="CAJ1978732.1"/>
    <property type="gene ID" value="gene-AYBTSS11_LOCUS30932"/>
</dbReference>
<protein>
    <recommendedName>
        <fullName evidence="1">TIR domain-containing protein</fullName>
    </recommendedName>
</protein>
<feature type="non-terminal residue" evidence="2">
    <location>
        <position position="148"/>
    </location>
</feature>
<dbReference type="InterPro" id="IPR035897">
    <property type="entry name" value="Toll_tir_struct_dom_sf"/>
</dbReference>
<proteinExistence type="predicted"/>
<dbReference type="InterPro" id="IPR000157">
    <property type="entry name" value="TIR_dom"/>
</dbReference>
<dbReference type="Proteomes" id="UP001189624">
    <property type="component" value="Chromosome 11"/>
</dbReference>
<accession>A0AA86W516</accession>
<evidence type="ECO:0000313" key="3">
    <source>
        <dbReference type="Proteomes" id="UP001189624"/>
    </source>
</evidence>
<evidence type="ECO:0000259" key="1">
    <source>
        <dbReference type="PROSITE" id="PS50104"/>
    </source>
</evidence>
<dbReference type="PANTHER" id="PTHR11017:SF259">
    <property type="entry name" value="ADP-RIBOSYL CYCLASE_CYCLIC ADP-RIBOSE HYDROLASE"/>
    <property type="match status" value="1"/>
</dbReference>
<name>A0AA86W516_9FABA</name>
<reference evidence="2" key="1">
    <citation type="submission" date="2023-10" db="EMBL/GenBank/DDBJ databases">
        <authorList>
            <person name="Domelevo Entfellner J.-B."/>
        </authorList>
    </citation>
    <scope>NUCLEOTIDE SEQUENCE</scope>
</reference>
<dbReference type="InterPro" id="IPR044974">
    <property type="entry name" value="Disease_R_plants"/>
</dbReference>
<organism evidence="2 3">
    <name type="scientific">Sphenostylis stenocarpa</name>
    <dbReference type="NCBI Taxonomy" id="92480"/>
    <lineage>
        <taxon>Eukaryota</taxon>
        <taxon>Viridiplantae</taxon>
        <taxon>Streptophyta</taxon>
        <taxon>Embryophyta</taxon>
        <taxon>Tracheophyta</taxon>
        <taxon>Spermatophyta</taxon>
        <taxon>Magnoliopsida</taxon>
        <taxon>eudicotyledons</taxon>
        <taxon>Gunneridae</taxon>
        <taxon>Pentapetalae</taxon>
        <taxon>rosids</taxon>
        <taxon>fabids</taxon>
        <taxon>Fabales</taxon>
        <taxon>Fabaceae</taxon>
        <taxon>Papilionoideae</taxon>
        <taxon>50 kb inversion clade</taxon>
        <taxon>NPAAA clade</taxon>
        <taxon>indigoferoid/millettioid clade</taxon>
        <taxon>Phaseoleae</taxon>
        <taxon>Sphenostylis</taxon>
    </lineage>
</organism>
<dbReference type="EMBL" id="OY731408">
    <property type="protein sequence ID" value="CAJ1978732.1"/>
    <property type="molecule type" value="Genomic_DNA"/>
</dbReference>
<dbReference type="SUPFAM" id="SSF52200">
    <property type="entry name" value="Toll/Interleukin receptor TIR domain"/>
    <property type="match status" value="1"/>
</dbReference>
<evidence type="ECO:0000313" key="2">
    <source>
        <dbReference type="EMBL" id="CAJ1978732.1"/>
    </source>
</evidence>
<dbReference type="GO" id="GO:0007165">
    <property type="term" value="P:signal transduction"/>
    <property type="evidence" value="ECO:0007669"/>
    <property type="project" value="InterPro"/>
</dbReference>
<dbReference type="Gene3D" id="3.40.50.10140">
    <property type="entry name" value="Toll/interleukin-1 receptor homology (TIR) domain"/>
    <property type="match status" value="1"/>
</dbReference>
<dbReference type="PROSITE" id="PS50104">
    <property type="entry name" value="TIR"/>
    <property type="match status" value="1"/>
</dbReference>
<keyword evidence="3" id="KW-1185">Reference proteome</keyword>
<dbReference type="SMART" id="SM00255">
    <property type="entry name" value="TIR"/>
    <property type="match status" value="1"/>
</dbReference>
<dbReference type="Pfam" id="PF01582">
    <property type="entry name" value="TIR"/>
    <property type="match status" value="1"/>
</dbReference>
<gene>
    <name evidence="2" type="ORF">AYBTSS11_LOCUS30932</name>
</gene>
<sequence length="148" mass="16852">MRTHDVFVSFRGKTLATTSLVFSLKLLVERALMPSKIIHISKKGETIAPELLQAIKGSHIFVVVFSKNYASSTRCLRELAHICNCIETPERRVLPIFYDVVGSVRCAKTKKDNEMMEGIQRWREALTRVANHSGWDIRNKYVIPSGFT</sequence>
<dbReference type="AlphaFoldDB" id="A0AA86W516"/>
<dbReference type="PANTHER" id="PTHR11017">
    <property type="entry name" value="LEUCINE-RICH REPEAT-CONTAINING PROTEIN"/>
    <property type="match status" value="1"/>
</dbReference>
<dbReference type="GO" id="GO:0006952">
    <property type="term" value="P:defense response"/>
    <property type="evidence" value="ECO:0007669"/>
    <property type="project" value="InterPro"/>
</dbReference>